<dbReference type="InterPro" id="IPR015796">
    <property type="entry name" value="Impact_YigZ-like"/>
</dbReference>
<dbReference type="NCBIfam" id="TIGR00257">
    <property type="entry name" value="IMPACT_YIGZ"/>
    <property type="match status" value="1"/>
</dbReference>
<evidence type="ECO:0000256" key="1">
    <source>
        <dbReference type="ARBA" id="ARBA00007665"/>
    </source>
</evidence>
<evidence type="ECO:0000259" key="2">
    <source>
        <dbReference type="Pfam" id="PF01205"/>
    </source>
</evidence>
<name>A0A5P9NIJ8_9GAMM</name>
<dbReference type="Pfam" id="PF09186">
    <property type="entry name" value="DUF1949"/>
    <property type="match status" value="1"/>
</dbReference>
<dbReference type="KEGG" id="halc:EY643_08285"/>
<evidence type="ECO:0000259" key="3">
    <source>
        <dbReference type="Pfam" id="PF09186"/>
    </source>
</evidence>
<dbReference type="GO" id="GO:0017111">
    <property type="term" value="F:ribonucleoside triphosphate phosphatase activity"/>
    <property type="evidence" value="ECO:0007669"/>
    <property type="project" value="UniProtKB-ARBA"/>
</dbReference>
<sequence>MAYLIPASTAEREIVIKKSRFIARVVHVQDRSAVNLAVAQSRLDYPDARHHCWAYLLGSPADARNAGMSDDGEPSGTAGKPILNVLQHGEVGDVLVVVIRYFGGIKLGAGGLVRAYGAATQQALEITPTLALRDMGRLTLNASFAAEQPLRHRLSLLEAEVREVGYGDVVTMQVAIPVENEDTLRQFCAAQGVAVVSLED</sequence>
<feature type="domain" description="UPF0029" evidence="3">
    <location>
        <begin position="141"/>
        <end position="186"/>
    </location>
</feature>
<dbReference type="PROSITE" id="PS00910">
    <property type="entry name" value="UPF0029"/>
    <property type="match status" value="1"/>
</dbReference>
<protein>
    <submittedName>
        <fullName evidence="4">YigZ family protein</fullName>
    </submittedName>
</protein>
<dbReference type="InterPro" id="IPR036956">
    <property type="entry name" value="Impact_N_sf"/>
</dbReference>
<dbReference type="PANTHER" id="PTHR16301:SF20">
    <property type="entry name" value="IMPACT FAMILY MEMBER YIGZ"/>
    <property type="match status" value="1"/>
</dbReference>
<proteinExistence type="inferred from homology"/>
<dbReference type="PANTHER" id="PTHR16301">
    <property type="entry name" value="IMPACT-RELATED"/>
    <property type="match status" value="1"/>
</dbReference>
<dbReference type="InterPro" id="IPR023582">
    <property type="entry name" value="Impact"/>
</dbReference>
<evidence type="ECO:0000313" key="4">
    <source>
        <dbReference type="EMBL" id="QFU75650.1"/>
    </source>
</evidence>
<dbReference type="GO" id="GO:0032561">
    <property type="term" value="F:guanyl ribonucleotide binding"/>
    <property type="evidence" value="ECO:0007669"/>
    <property type="project" value="UniProtKB-ARBA"/>
</dbReference>
<accession>A0A5P9NIJ8</accession>
<dbReference type="InterPro" id="IPR020568">
    <property type="entry name" value="Ribosomal_Su5_D2-typ_SF"/>
</dbReference>
<evidence type="ECO:0000313" key="5">
    <source>
        <dbReference type="Proteomes" id="UP000326287"/>
    </source>
</evidence>
<dbReference type="Pfam" id="PF01205">
    <property type="entry name" value="Impact_N"/>
    <property type="match status" value="1"/>
</dbReference>
<dbReference type="GO" id="GO:0006446">
    <property type="term" value="P:regulation of translational initiation"/>
    <property type="evidence" value="ECO:0007669"/>
    <property type="project" value="TreeGrafter"/>
</dbReference>
<dbReference type="GO" id="GO:0043168">
    <property type="term" value="F:anion binding"/>
    <property type="evidence" value="ECO:0007669"/>
    <property type="project" value="UniProtKB-ARBA"/>
</dbReference>
<keyword evidence="5" id="KW-1185">Reference proteome</keyword>
<dbReference type="InterPro" id="IPR020569">
    <property type="entry name" value="UPF0029_Impact_CS"/>
</dbReference>
<feature type="domain" description="Impact N-terminal" evidence="2">
    <location>
        <begin position="17"/>
        <end position="124"/>
    </location>
</feature>
<dbReference type="Proteomes" id="UP000326287">
    <property type="component" value="Chromosome"/>
</dbReference>
<gene>
    <name evidence="4" type="ORF">EY643_08285</name>
</gene>
<dbReference type="SUPFAM" id="SSF54211">
    <property type="entry name" value="Ribosomal protein S5 domain 2-like"/>
    <property type="match status" value="1"/>
</dbReference>
<dbReference type="InterPro" id="IPR035647">
    <property type="entry name" value="EFG_III/V"/>
</dbReference>
<reference evidence="4 5" key="1">
    <citation type="submission" date="2019-02" db="EMBL/GenBank/DDBJ databases">
        <authorList>
            <person name="Li S.-H."/>
        </authorList>
    </citation>
    <scope>NUCLEOTIDE SEQUENCE [LARGE SCALE GENOMIC DNA]</scope>
    <source>
        <strain evidence="4 5">IMCC14385</strain>
    </source>
</reference>
<dbReference type="OrthoDB" id="9813771at2"/>
<dbReference type="InterPro" id="IPR001498">
    <property type="entry name" value="Impact_N"/>
</dbReference>
<dbReference type="InterPro" id="IPR015269">
    <property type="entry name" value="UPF0029_Impact_C"/>
</dbReference>
<dbReference type="SUPFAM" id="SSF54980">
    <property type="entry name" value="EF-G C-terminal domain-like"/>
    <property type="match status" value="1"/>
</dbReference>
<organism evidence="4 5">
    <name type="scientific">Halioglobus maricola</name>
    <dbReference type="NCBI Taxonomy" id="2601894"/>
    <lineage>
        <taxon>Bacteria</taxon>
        <taxon>Pseudomonadati</taxon>
        <taxon>Pseudomonadota</taxon>
        <taxon>Gammaproteobacteria</taxon>
        <taxon>Cellvibrionales</taxon>
        <taxon>Halieaceae</taxon>
        <taxon>Halioglobus</taxon>
    </lineage>
</organism>
<dbReference type="Gene3D" id="3.30.230.30">
    <property type="entry name" value="Impact, N-terminal domain"/>
    <property type="match status" value="1"/>
</dbReference>
<dbReference type="EMBL" id="CP036422">
    <property type="protein sequence ID" value="QFU75650.1"/>
    <property type="molecule type" value="Genomic_DNA"/>
</dbReference>
<dbReference type="AlphaFoldDB" id="A0A5P9NIJ8"/>
<comment type="similarity">
    <text evidence="1">Belongs to the IMPACT family.</text>
</comment>
<dbReference type="GO" id="GO:0005737">
    <property type="term" value="C:cytoplasm"/>
    <property type="evidence" value="ECO:0007669"/>
    <property type="project" value="TreeGrafter"/>
</dbReference>
<dbReference type="RefSeq" id="WP_152661757.1">
    <property type="nucleotide sequence ID" value="NZ_CP036422.1"/>
</dbReference>